<sequence>FNGGIGDAQAEWLRQQLQSDNRPLHALRDRPSLPLLPPAPPIHLTPRRGRTPPSTSVTLSPSPQPSKVPPSPPFLLSPS</sequence>
<evidence type="ECO:0000313" key="2">
    <source>
        <dbReference type="EMBL" id="JAC80815.1"/>
    </source>
</evidence>
<dbReference type="EMBL" id="GBEZ01004400">
    <property type="protein sequence ID" value="JAC80815.1"/>
    <property type="molecule type" value="Transcribed_RNA"/>
</dbReference>
<feature type="non-terminal residue" evidence="2">
    <location>
        <position position="79"/>
    </location>
</feature>
<feature type="non-terminal residue" evidence="2">
    <location>
        <position position="1"/>
    </location>
</feature>
<reference evidence="2" key="1">
    <citation type="submission" date="2014-05" db="EMBL/GenBank/DDBJ databases">
        <title>The transcriptome of the halophilic microalga Tetraselmis sp. GSL018 isolated from the Great Salt Lake, Utah.</title>
        <authorList>
            <person name="Jinkerson R.E."/>
            <person name="D'Adamo S."/>
            <person name="Posewitz M.C."/>
        </authorList>
    </citation>
    <scope>NUCLEOTIDE SEQUENCE</scope>
    <source>
        <strain evidence="2">GSL018</strain>
    </source>
</reference>
<gene>
    <name evidence="2" type="ORF">TSPGSL018_9394</name>
</gene>
<name>A0A061SD61_9CHLO</name>
<dbReference type="AlphaFoldDB" id="A0A061SD61"/>
<accession>A0A061SD61</accession>
<evidence type="ECO:0000256" key="1">
    <source>
        <dbReference type="SAM" id="MobiDB-lite"/>
    </source>
</evidence>
<protein>
    <submittedName>
        <fullName evidence="2">Uncharacterized protein</fullName>
    </submittedName>
</protein>
<feature type="compositionally biased region" description="Pro residues" evidence="1">
    <location>
        <begin position="62"/>
        <end position="79"/>
    </location>
</feature>
<feature type="compositionally biased region" description="Pro residues" evidence="1">
    <location>
        <begin position="34"/>
        <end position="43"/>
    </location>
</feature>
<feature type="compositionally biased region" description="Basic and acidic residues" evidence="1">
    <location>
        <begin position="22"/>
        <end position="31"/>
    </location>
</feature>
<feature type="region of interest" description="Disordered" evidence="1">
    <location>
        <begin position="21"/>
        <end position="79"/>
    </location>
</feature>
<organism evidence="2">
    <name type="scientific">Tetraselmis sp. GSL018</name>
    <dbReference type="NCBI Taxonomy" id="582737"/>
    <lineage>
        <taxon>Eukaryota</taxon>
        <taxon>Viridiplantae</taxon>
        <taxon>Chlorophyta</taxon>
        <taxon>core chlorophytes</taxon>
        <taxon>Chlorodendrophyceae</taxon>
        <taxon>Chlorodendrales</taxon>
        <taxon>Chlorodendraceae</taxon>
        <taxon>Tetraselmis</taxon>
    </lineage>
</organism>
<feature type="compositionally biased region" description="Low complexity" evidence="1">
    <location>
        <begin position="51"/>
        <end position="61"/>
    </location>
</feature>
<proteinExistence type="predicted"/>